<dbReference type="InterPro" id="IPR036390">
    <property type="entry name" value="WH_DNA-bd_sf"/>
</dbReference>
<dbReference type="EMBL" id="QNRQ01000001">
    <property type="protein sequence ID" value="RBP43530.1"/>
    <property type="molecule type" value="Genomic_DNA"/>
</dbReference>
<name>A0A366HKS3_9BURK</name>
<dbReference type="InterPro" id="IPR005119">
    <property type="entry name" value="LysR_subst-bd"/>
</dbReference>
<keyword evidence="3 6" id="KW-0238">DNA-binding</keyword>
<dbReference type="PROSITE" id="PS50931">
    <property type="entry name" value="HTH_LYSR"/>
    <property type="match status" value="1"/>
</dbReference>
<accession>A0A366HKS3</accession>
<dbReference type="PRINTS" id="PR00039">
    <property type="entry name" value="HTHLYSR"/>
</dbReference>
<organism evidence="6 7">
    <name type="scientific">Eoetvoesiella caeni</name>
    <dbReference type="NCBI Taxonomy" id="645616"/>
    <lineage>
        <taxon>Bacteria</taxon>
        <taxon>Pseudomonadati</taxon>
        <taxon>Pseudomonadota</taxon>
        <taxon>Betaproteobacteria</taxon>
        <taxon>Burkholderiales</taxon>
        <taxon>Alcaligenaceae</taxon>
        <taxon>Eoetvoesiella</taxon>
    </lineage>
</organism>
<sequence length="306" mass="33397">MNLHLTRIFFHVAQHRSFSRGAESLSISQSAASKGVRELEQQLDVPLIERGAGVGKRSRGLQLTEGGQALFEHARGIFALERAAADDLRARAELRRGELTLGASTTVAAYWLPLYVARFAREHPAIQLHVAVGNTHTIVQGLADCRMDLALVEGGVDDPDITARYWRDEQLVVIAPEHYPLANRRPLKSSMLNDEIWLVREPGSGTREVTQQLLKQNGLEPAHQIEIGSNEGIARAVAGGLGVAMLPWVVVQDLVALGRVQTLELAGAATLRRPLFRLERTERPLSPAAQAFSALLDKVGETPAGQ</sequence>
<gene>
    <name evidence="6" type="ORF">DFR37_101662</name>
</gene>
<dbReference type="AlphaFoldDB" id="A0A366HKS3"/>
<dbReference type="Gene3D" id="3.40.190.290">
    <property type="match status" value="1"/>
</dbReference>
<dbReference type="OrthoDB" id="9785745at2"/>
<proteinExistence type="inferred from homology"/>
<comment type="similarity">
    <text evidence="1">Belongs to the LysR transcriptional regulatory family.</text>
</comment>
<keyword evidence="4" id="KW-0804">Transcription</keyword>
<dbReference type="PANTHER" id="PTHR30126:SF39">
    <property type="entry name" value="HTH-TYPE TRANSCRIPTIONAL REGULATOR CYSL"/>
    <property type="match status" value="1"/>
</dbReference>
<dbReference type="Pfam" id="PF00126">
    <property type="entry name" value="HTH_1"/>
    <property type="match status" value="1"/>
</dbReference>
<dbReference type="Proteomes" id="UP000253628">
    <property type="component" value="Unassembled WGS sequence"/>
</dbReference>
<evidence type="ECO:0000256" key="1">
    <source>
        <dbReference type="ARBA" id="ARBA00009437"/>
    </source>
</evidence>
<keyword evidence="7" id="KW-1185">Reference proteome</keyword>
<evidence type="ECO:0000256" key="4">
    <source>
        <dbReference type="ARBA" id="ARBA00023163"/>
    </source>
</evidence>
<evidence type="ECO:0000256" key="2">
    <source>
        <dbReference type="ARBA" id="ARBA00023015"/>
    </source>
</evidence>
<dbReference type="InterPro" id="IPR000847">
    <property type="entry name" value="LysR_HTH_N"/>
</dbReference>
<keyword evidence="2" id="KW-0805">Transcription regulation</keyword>
<dbReference type="Gene3D" id="1.10.10.10">
    <property type="entry name" value="Winged helix-like DNA-binding domain superfamily/Winged helix DNA-binding domain"/>
    <property type="match status" value="1"/>
</dbReference>
<evidence type="ECO:0000256" key="3">
    <source>
        <dbReference type="ARBA" id="ARBA00023125"/>
    </source>
</evidence>
<reference evidence="6 7" key="1">
    <citation type="submission" date="2018-06" db="EMBL/GenBank/DDBJ databases">
        <title>Genomic Encyclopedia of Type Strains, Phase IV (KMG-IV): sequencing the most valuable type-strain genomes for metagenomic binning, comparative biology and taxonomic classification.</title>
        <authorList>
            <person name="Goeker M."/>
        </authorList>
    </citation>
    <scope>NUCLEOTIDE SEQUENCE [LARGE SCALE GENOMIC DNA]</scope>
    <source>
        <strain evidence="6 7">DSM 25520</strain>
    </source>
</reference>
<dbReference type="Pfam" id="PF03466">
    <property type="entry name" value="LysR_substrate"/>
    <property type="match status" value="1"/>
</dbReference>
<evidence type="ECO:0000259" key="5">
    <source>
        <dbReference type="PROSITE" id="PS50931"/>
    </source>
</evidence>
<dbReference type="GO" id="GO:0003700">
    <property type="term" value="F:DNA-binding transcription factor activity"/>
    <property type="evidence" value="ECO:0007669"/>
    <property type="project" value="InterPro"/>
</dbReference>
<dbReference type="SUPFAM" id="SSF53850">
    <property type="entry name" value="Periplasmic binding protein-like II"/>
    <property type="match status" value="1"/>
</dbReference>
<dbReference type="GO" id="GO:0000976">
    <property type="term" value="F:transcription cis-regulatory region binding"/>
    <property type="evidence" value="ECO:0007669"/>
    <property type="project" value="TreeGrafter"/>
</dbReference>
<comment type="caution">
    <text evidence="6">The sequence shown here is derived from an EMBL/GenBank/DDBJ whole genome shotgun (WGS) entry which is preliminary data.</text>
</comment>
<dbReference type="PANTHER" id="PTHR30126">
    <property type="entry name" value="HTH-TYPE TRANSCRIPTIONAL REGULATOR"/>
    <property type="match status" value="1"/>
</dbReference>
<evidence type="ECO:0000313" key="7">
    <source>
        <dbReference type="Proteomes" id="UP000253628"/>
    </source>
</evidence>
<feature type="domain" description="HTH lysR-type" evidence="5">
    <location>
        <begin position="1"/>
        <end position="64"/>
    </location>
</feature>
<dbReference type="RefSeq" id="WP_113931786.1">
    <property type="nucleotide sequence ID" value="NZ_JACCEU010000001.1"/>
</dbReference>
<protein>
    <submittedName>
        <fullName evidence="6">DNA-binding transcriptional LysR family regulator</fullName>
    </submittedName>
</protein>
<dbReference type="InterPro" id="IPR036388">
    <property type="entry name" value="WH-like_DNA-bd_sf"/>
</dbReference>
<evidence type="ECO:0000313" key="6">
    <source>
        <dbReference type="EMBL" id="RBP43530.1"/>
    </source>
</evidence>
<dbReference type="SUPFAM" id="SSF46785">
    <property type="entry name" value="Winged helix' DNA-binding domain"/>
    <property type="match status" value="1"/>
</dbReference>